<evidence type="ECO:0000256" key="1">
    <source>
        <dbReference type="SAM" id="MobiDB-lite"/>
    </source>
</evidence>
<name>A0ABU7C4C6_9TELE</name>
<dbReference type="EMBL" id="JAHUTI010079531">
    <property type="protein sequence ID" value="MED6257766.1"/>
    <property type="molecule type" value="Genomic_DNA"/>
</dbReference>
<sequence>MSFCQQRDISALSPRPASHGVRVEEKGPLERGCFYTASGIMGSLLLTPPPFPNVGSRLNAIYFETSRKVCIVPHISCCNPWLWGSNMEKSRTAVQSRSVGLPH</sequence>
<protein>
    <submittedName>
        <fullName evidence="2">Uncharacterized protein</fullName>
    </submittedName>
</protein>
<proteinExistence type="predicted"/>
<organism evidence="2 3">
    <name type="scientific">Ataeniobius toweri</name>
    <dbReference type="NCBI Taxonomy" id="208326"/>
    <lineage>
        <taxon>Eukaryota</taxon>
        <taxon>Metazoa</taxon>
        <taxon>Chordata</taxon>
        <taxon>Craniata</taxon>
        <taxon>Vertebrata</taxon>
        <taxon>Euteleostomi</taxon>
        <taxon>Actinopterygii</taxon>
        <taxon>Neopterygii</taxon>
        <taxon>Teleostei</taxon>
        <taxon>Neoteleostei</taxon>
        <taxon>Acanthomorphata</taxon>
        <taxon>Ovalentaria</taxon>
        <taxon>Atherinomorphae</taxon>
        <taxon>Cyprinodontiformes</taxon>
        <taxon>Goodeidae</taxon>
        <taxon>Ataeniobius</taxon>
    </lineage>
</organism>
<keyword evidence="3" id="KW-1185">Reference proteome</keyword>
<evidence type="ECO:0000313" key="3">
    <source>
        <dbReference type="Proteomes" id="UP001345963"/>
    </source>
</evidence>
<gene>
    <name evidence="2" type="ORF">ATANTOWER_031045</name>
</gene>
<dbReference type="Proteomes" id="UP001345963">
    <property type="component" value="Unassembled WGS sequence"/>
</dbReference>
<evidence type="ECO:0000313" key="2">
    <source>
        <dbReference type="EMBL" id="MED6257766.1"/>
    </source>
</evidence>
<feature type="region of interest" description="Disordered" evidence="1">
    <location>
        <begin position="1"/>
        <end position="22"/>
    </location>
</feature>
<reference evidence="2 3" key="1">
    <citation type="submission" date="2021-07" db="EMBL/GenBank/DDBJ databases">
        <authorList>
            <person name="Palmer J.M."/>
        </authorList>
    </citation>
    <scope>NUCLEOTIDE SEQUENCE [LARGE SCALE GENOMIC DNA]</scope>
    <source>
        <strain evidence="2 3">AT_MEX2019</strain>
        <tissue evidence="2">Muscle</tissue>
    </source>
</reference>
<comment type="caution">
    <text evidence="2">The sequence shown here is derived from an EMBL/GenBank/DDBJ whole genome shotgun (WGS) entry which is preliminary data.</text>
</comment>
<accession>A0ABU7C4C6</accession>